<dbReference type="Pfam" id="PF00753">
    <property type="entry name" value="Lactamase_B"/>
    <property type="match status" value="1"/>
</dbReference>
<reference evidence="3 4" key="1">
    <citation type="submission" date="2018-09" db="EMBL/GenBank/DDBJ databases">
        <authorList>
            <person name="Zhu H."/>
        </authorList>
    </citation>
    <scope>NUCLEOTIDE SEQUENCE [LARGE SCALE GENOMIC DNA]</scope>
    <source>
        <strain evidence="3 4">K2S05-167</strain>
    </source>
</reference>
<proteinExistence type="predicted"/>
<dbReference type="GO" id="GO:0016787">
    <property type="term" value="F:hydrolase activity"/>
    <property type="evidence" value="ECO:0007669"/>
    <property type="project" value="UniProtKB-KW"/>
</dbReference>
<dbReference type="EMBL" id="QYUJ01000014">
    <property type="protein sequence ID" value="RJF71403.1"/>
    <property type="molecule type" value="Genomic_DNA"/>
</dbReference>
<dbReference type="PANTHER" id="PTHR42951">
    <property type="entry name" value="METALLO-BETA-LACTAMASE DOMAIN-CONTAINING"/>
    <property type="match status" value="1"/>
</dbReference>
<dbReference type="Gene3D" id="3.60.15.10">
    <property type="entry name" value="Ribonuclease Z/Hydroxyacylglutathione hydrolase-like"/>
    <property type="match status" value="1"/>
</dbReference>
<dbReference type="InterPro" id="IPR036866">
    <property type="entry name" value="RibonucZ/Hydroxyglut_hydro"/>
</dbReference>
<name>A0A418V5M0_9DEIO</name>
<dbReference type="SMART" id="SM00849">
    <property type="entry name" value="Lactamase_B"/>
    <property type="match status" value="1"/>
</dbReference>
<sequence>MRGPHDQPGRRSGRPGDVHGFSHVPAPAARRARRSGVSRNRISFFERPYPDANSVLIHGKRPTLVDTGFGSGVHELESWLTAQGVCAARLALIVNTHHHTDHVGGNHHLQTHHGTPIAAHPWEGRAVNRRDPEACLGRWLTQPVQAYHVTQFLRDGDTLNAGDSTWHVLHTPGHSLGHIVLHREGVGITGDALMTGDIGWLNFHRDGLNSAERALESLDRLAALNLEVAYPGHGPVITDVPSTINAARTRTEKMLRNPMKAAWHGTKRIFAFALMSEGPMTEQDLHAYQARNPWITDYARDVFHVTPTEFFTQLLGEMTRSGAARWEGDHLIITGPYRQATPGWARTPTNVSDWPPAPAEWT</sequence>
<feature type="compositionally biased region" description="Basic and acidic residues" evidence="1">
    <location>
        <begin position="1"/>
        <end position="17"/>
    </location>
</feature>
<protein>
    <submittedName>
        <fullName evidence="3">MBL fold metallo-hydrolase</fullName>
    </submittedName>
</protein>
<organism evidence="3 4">
    <name type="scientific">Deinococcus cavernae</name>
    <dbReference type="NCBI Taxonomy" id="2320857"/>
    <lineage>
        <taxon>Bacteria</taxon>
        <taxon>Thermotogati</taxon>
        <taxon>Deinococcota</taxon>
        <taxon>Deinococci</taxon>
        <taxon>Deinococcales</taxon>
        <taxon>Deinococcaceae</taxon>
        <taxon>Deinococcus</taxon>
    </lineage>
</organism>
<comment type="caution">
    <text evidence="3">The sequence shown here is derived from an EMBL/GenBank/DDBJ whole genome shotgun (WGS) entry which is preliminary data.</text>
</comment>
<gene>
    <name evidence="3" type="ORF">D3875_07295</name>
</gene>
<dbReference type="InterPro" id="IPR050855">
    <property type="entry name" value="NDM-1-like"/>
</dbReference>
<dbReference type="SUPFAM" id="SSF56281">
    <property type="entry name" value="Metallo-hydrolase/oxidoreductase"/>
    <property type="match status" value="1"/>
</dbReference>
<dbReference type="Proteomes" id="UP000286287">
    <property type="component" value="Unassembled WGS sequence"/>
</dbReference>
<evidence type="ECO:0000259" key="2">
    <source>
        <dbReference type="SMART" id="SM00849"/>
    </source>
</evidence>
<evidence type="ECO:0000313" key="3">
    <source>
        <dbReference type="EMBL" id="RJF71403.1"/>
    </source>
</evidence>
<evidence type="ECO:0000313" key="4">
    <source>
        <dbReference type="Proteomes" id="UP000286287"/>
    </source>
</evidence>
<keyword evidence="3" id="KW-0378">Hydrolase</keyword>
<evidence type="ECO:0000256" key="1">
    <source>
        <dbReference type="SAM" id="MobiDB-lite"/>
    </source>
</evidence>
<keyword evidence="4" id="KW-1185">Reference proteome</keyword>
<accession>A0A418V5M0</accession>
<feature type="region of interest" description="Disordered" evidence="1">
    <location>
        <begin position="1"/>
        <end position="37"/>
    </location>
</feature>
<dbReference type="InterPro" id="IPR001279">
    <property type="entry name" value="Metallo-B-lactamas"/>
</dbReference>
<dbReference type="AlphaFoldDB" id="A0A418V5M0"/>
<feature type="domain" description="Metallo-beta-lactamase" evidence="2">
    <location>
        <begin position="51"/>
        <end position="233"/>
    </location>
</feature>